<comment type="subcellular location">
    <subcellularLocation>
        <location evidence="1">Membrane</location>
    </subcellularLocation>
</comment>
<keyword evidence="2 5" id="KW-0812">Transmembrane</keyword>
<dbReference type="GO" id="GO:0016020">
    <property type="term" value="C:membrane"/>
    <property type="evidence" value="ECO:0007669"/>
    <property type="project" value="UniProtKB-SubCell"/>
</dbReference>
<dbReference type="Pfam" id="PF04116">
    <property type="entry name" value="FA_hydroxylase"/>
    <property type="match status" value="1"/>
</dbReference>
<feature type="transmembrane region" description="Helical" evidence="5">
    <location>
        <begin position="132"/>
        <end position="153"/>
    </location>
</feature>
<dbReference type="InterPro" id="IPR050307">
    <property type="entry name" value="Sterol_Desaturase_Related"/>
</dbReference>
<dbReference type="GO" id="GO:0005506">
    <property type="term" value="F:iron ion binding"/>
    <property type="evidence" value="ECO:0007669"/>
    <property type="project" value="InterPro"/>
</dbReference>
<evidence type="ECO:0000256" key="4">
    <source>
        <dbReference type="ARBA" id="ARBA00023136"/>
    </source>
</evidence>
<feature type="domain" description="Fatty acid hydroxylase" evidence="6">
    <location>
        <begin position="147"/>
        <end position="282"/>
    </location>
</feature>
<dbReference type="Proteomes" id="UP001378960">
    <property type="component" value="Unassembled WGS sequence"/>
</dbReference>
<evidence type="ECO:0000259" key="6">
    <source>
        <dbReference type="Pfam" id="PF04116"/>
    </source>
</evidence>
<keyword evidence="8" id="KW-1185">Reference proteome</keyword>
<evidence type="ECO:0000256" key="2">
    <source>
        <dbReference type="ARBA" id="ARBA00022692"/>
    </source>
</evidence>
<evidence type="ECO:0000313" key="8">
    <source>
        <dbReference type="Proteomes" id="UP001378960"/>
    </source>
</evidence>
<comment type="caution">
    <text evidence="7">The sequence shown here is derived from an EMBL/GenBank/DDBJ whole genome shotgun (WGS) entry which is preliminary data.</text>
</comment>
<dbReference type="InterPro" id="IPR006694">
    <property type="entry name" value="Fatty_acid_hydroxylase"/>
</dbReference>
<dbReference type="AlphaFoldDB" id="A0AAV5QZE3"/>
<name>A0AAV5QZE3_PICKL</name>
<evidence type="ECO:0000256" key="1">
    <source>
        <dbReference type="ARBA" id="ARBA00004370"/>
    </source>
</evidence>
<dbReference type="EMBL" id="BTGB01000001">
    <property type="protein sequence ID" value="GMM44128.1"/>
    <property type="molecule type" value="Genomic_DNA"/>
</dbReference>
<gene>
    <name evidence="7" type="ORF">DAPK24_007030</name>
</gene>
<dbReference type="GO" id="GO:0008610">
    <property type="term" value="P:lipid biosynthetic process"/>
    <property type="evidence" value="ECO:0007669"/>
    <property type="project" value="InterPro"/>
</dbReference>
<sequence>MNIINNTDINIINGIKEPIINITPKSSLLSFISDSNLSLIAPVLAYWLYSIYFHLIDIYQLLEKYRIHPSEEQLSKNKVTQFEVIRDVIFQHIIQSITGLIVSNFETHSLSGYENNLLWNIKQKYSLIPTEILYLIYWYGISILKIFIAFIIIDTWQYYLHKLMHKNKFLYKHFHSRHHQLYVPYAFGALFNNPVEGFLLDTLGTGIASISLGLTERENIFLYTFSTLKTVDDHCGYSLPWDLFQLIFPNNSIYHDIHHQMFGIKYNFSQPFFIFWDKLNNTTYHGIDEYKAKQKEITIDKYRQFLKERKEKSKKEQ</sequence>
<keyword evidence="3 5" id="KW-1133">Transmembrane helix</keyword>
<dbReference type="PANTHER" id="PTHR11863">
    <property type="entry name" value="STEROL DESATURASE"/>
    <property type="match status" value="1"/>
</dbReference>
<feature type="transmembrane region" description="Helical" evidence="5">
    <location>
        <begin position="37"/>
        <end position="56"/>
    </location>
</feature>
<evidence type="ECO:0000256" key="3">
    <source>
        <dbReference type="ARBA" id="ARBA00022989"/>
    </source>
</evidence>
<organism evidence="7 8">
    <name type="scientific">Pichia kluyveri</name>
    <name type="common">Yeast</name>
    <dbReference type="NCBI Taxonomy" id="36015"/>
    <lineage>
        <taxon>Eukaryota</taxon>
        <taxon>Fungi</taxon>
        <taxon>Dikarya</taxon>
        <taxon>Ascomycota</taxon>
        <taxon>Saccharomycotina</taxon>
        <taxon>Pichiomycetes</taxon>
        <taxon>Pichiales</taxon>
        <taxon>Pichiaceae</taxon>
        <taxon>Pichia</taxon>
    </lineage>
</organism>
<accession>A0AAV5QZE3</accession>
<dbReference type="GO" id="GO:0016491">
    <property type="term" value="F:oxidoreductase activity"/>
    <property type="evidence" value="ECO:0007669"/>
    <property type="project" value="InterPro"/>
</dbReference>
<proteinExistence type="predicted"/>
<reference evidence="7 8" key="1">
    <citation type="journal article" date="2023" name="Elife">
        <title>Identification of key yeast species and microbe-microbe interactions impacting larval growth of Drosophila in the wild.</title>
        <authorList>
            <person name="Mure A."/>
            <person name="Sugiura Y."/>
            <person name="Maeda R."/>
            <person name="Honda K."/>
            <person name="Sakurai N."/>
            <person name="Takahashi Y."/>
            <person name="Watada M."/>
            <person name="Katoh T."/>
            <person name="Gotoh A."/>
            <person name="Gotoh Y."/>
            <person name="Taniguchi I."/>
            <person name="Nakamura K."/>
            <person name="Hayashi T."/>
            <person name="Katayama T."/>
            <person name="Uemura T."/>
            <person name="Hattori Y."/>
        </authorList>
    </citation>
    <scope>NUCLEOTIDE SEQUENCE [LARGE SCALE GENOMIC DNA]</scope>
    <source>
        <strain evidence="7 8">PK-24</strain>
    </source>
</reference>
<protein>
    <submittedName>
        <fullName evidence="7">Sphingosine hydroxylase</fullName>
    </submittedName>
</protein>
<keyword evidence="4 5" id="KW-0472">Membrane</keyword>
<evidence type="ECO:0000256" key="5">
    <source>
        <dbReference type="SAM" id="Phobius"/>
    </source>
</evidence>
<evidence type="ECO:0000313" key="7">
    <source>
        <dbReference type="EMBL" id="GMM44128.1"/>
    </source>
</evidence>